<dbReference type="Pfam" id="PF13185">
    <property type="entry name" value="GAF_2"/>
    <property type="match status" value="1"/>
</dbReference>
<dbReference type="PROSITE" id="PS01124">
    <property type="entry name" value="HTH_ARAC_FAMILY_2"/>
    <property type="match status" value="1"/>
</dbReference>
<keyword evidence="3" id="KW-0804">Transcription</keyword>
<dbReference type="Pfam" id="PF12833">
    <property type="entry name" value="HTH_18"/>
    <property type="match status" value="1"/>
</dbReference>
<dbReference type="Gene3D" id="3.30.450.40">
    <property type="match status" value="1"/>
</dbReference>
<keyword evidence="1" id="KW-0805">Transcription regulation</keyword>
<dbReference type="InterPro" id="IPR009057">
    <property type="entry name" value="Homeodomain-like_sf"/>
</dbReference>
<accession>A0ABW5NAI3</accession>
<organism evidence="5 6">
    <name type="scientific">Aquimarina hainanensis</name>
    <dbReference type="NCBI Taxonomy" id="1578017"/>
    <lineage>
        <taxon>Bacteria</taxon>
        <taxon>Pseudomonadati</taxon>
        <taxon>Bacteroidota</taxon>
        <taxon>Flavobacteriia</taxon>
        <taxon>Flavobacteriales</taxon>
        <taxon>Flavobacteriaceae</taxon>
        <taxon>Aquimarina</taxon>
    </lineage>
</organism>
<gene>
    <name evidence="5" type="ORF">ACFSTE_16540</name>
</gene>
<dbReference type="InterPro" id="IPR018062">
    <property type="entry name" value="HTH_AraC-typ_CS"/>
</dbReference>
<comment type="caution">
    <text evidence="5">The sequence shown here is derived from an EMBL/GenBank/DDBJ whole genome shotgun (WGS) entry which is preliminary data.</text>
</comment>
<dbReference type="SUPFAM" id="SSF46689">
    <property type="entry name" value="Homeodomain-like"/>
    <property type="match status" value="1"/>
</dbReference>
<evidence type="ECO:0000256" key="1">
    <source>
        <dbReference type="ARBA" id="ARBA00023015"/>
    </source>
</evidence>
<dbReference type="PRINTS" id="PR00032">
    <property type="entry name" value="HTHARAC"/>
</dbReference>
<evidence type="ECO:0000313" key="5">
    <source>
        <dbReference type="EMBL" id="MFD2592450.1"/>
    </source>
</evidence>
<reference evidence="6" key="1">
    <citation type="journal article" date="2019" name="Int. J. Syst. Evol. Microbiol.">
        <title>The Global Catalogue of Microorganisms (GCM) 10K type strain sequencing project: providing services to taxonomists for standard genome sequencing and annotation.</title>
        <authorList>
            <consortium name="The Broad Institute Genomics Platform"/>
            <consortium name="The Broad Institute Genome Sequencing Center for Infectious Disease"/>
            <person name="Wu L."/>
            <person name="Ma J."/>
        </authorList>
    </citation>
    <scope>NUCLEOTIDE SEQUENCE [LARGE SCALE GENOMIC DNA]</scope>
    <source>
        <strain evidence="6">KCTC 42423</strain>
    </source>
</reference>
<evidence type="ECO:0000259" key="4">
    <source>
        <dbReference type="PROSITE" id="PS01124"/>
    </source>
</evidence>
<dbReference type="SMART" id="SM00342">
    <property type="entry name" value="HTH_ARAC"/>
    <property type="match status" value="1"/>
</dbReference>
<name>A0ABW5NAI3_9FLAO</name>
<dbReference type="InterPro" id="IPR020449">
    <property type="entry name" value="Tscrpt_reg_AraC-type_HTH"/>
</dbReference>
<feature type="domain" description="HTH araC/xylS-type" evidence="4">
    <location>
        <begin position="202"/>
        <end position="306"/>
    </location>
</feature>
<dbReference type="Proteomes" id="UP001597459">
    <property type="component" value="Unassembled WGS sequence"/>
</dbReference>
<keyword evidence="6" id="KW-1185">Reference proteome</keyword>
<dbReference type="PROSITE" id="PS00041">
    <property type="entry name" value="HTH_ARAC_FAMILY_1"/>
    <property type="match status" value="1"/>
</dbReference>
<dbReference type="SUPFAM" id="SSF55781">
    <property type="entry name" value="GAF domain-like"/>
    <property type="match status" value="1"/>
</dbReference>
<sequence>MYFDTDNKQGLLQFFEEEIVKTIGKEHIQALSILNYFATSLFDKHSVHEVLWSITENCISQLNLEDCVIYILDHKSNTLVQKAAYGKKNKKERKVVSPIVIPLRQGIVGHVATSGVPEIVDDTEDDERYIIDDKPRSSELTVPIFCNNQVIGVIDSEHSEIGFFTKHHLQMFQLIAQLLEKKMTHLFARKKNVYTDDNSYFQAFLTLVETKKIYKNQDVSLSMVANMLGISANYLSQLINKLTHENFTRCINTYRVEETCKMLRRKEYAHYSITGIGLESGFKSKSTFYKAFKRIKGITPRDYKNKSAIRSSHFLEV</sequence>
<dbReference type="PANTHER" id="PTHR43280">
    <property type="entry name" value="ARAC-FAMILY TRANSCRIPTIONAL REGULATOR"/>
    <property type="match status" value="1"/>
</dbReference>
<dbReference type="InterPro" id="IPR003018">
    <property type="entry name" value="GAF"/>
</dbReference>
<evidence type="ECO:0000313" key="6">
    <source>
        <dbReference type="Proteomes" id="UP001597459"/>
    </source>
</evidence>
<dbReference type="InterPro" id="IPR029016">
    <property type="entry name" value="GAF-like_dom_sf"/>
</dbReference>
<dbReference type="SMART" id="SM00065">
    <property type="entry name" value="GAF"/>
    <property type="match status" value="1"/>
</dbReference>
<proteinExistence type="predicted"/>
<dbReference type="Gene3D" id="1.10.10.60">
    <property type="entry name" value="Homeodomain-like"/>
    <property type="match status" value="2"/>
</dbReference>
<keyword evidence="2" id="KW-0238">DNA-binding</keyword>
<evidence type="ECO:0000256" key="3">
    <source>
        <dbReference type="ARBA" id="ARBA00023163"/>
    </source>
</evidence>
<evidence type="ECO:0000256" key="2">
    <source>
        <dbReference type="ARBA" id="ARBA00023125"/>
    </source>
</evidence>
<dbReference type="PANTHER" id="PTHR43280:SF29">
    <property type="entry name" value="ARAC-FAMILY TRANSCRIPTIONAL REGULATOR"/>
    <property type="match status" value="1"/>
</dbReference>
<dbReference type="InterPro" id="IPR018060">
    <property type="entry name" value="HTH_AraC"/>
</dbReference>
<protein>
    <submittedName>
        <fullName evidence="5">Helix-turn-helix domain-containing protein</fullName>
    </submittedName>
</protein>
<dbReference type="EMBL" id="JBHULX010000039">
    <property type="protein sequence ID" value="MFD2592450.1"/>
    <property type="molecule type" value="Genomic_DNA"/>
</dbReference>
<dbReference type="RefSeq" id="WP_176030541.1">
    <property type="nucleotide sequence ID" value="NZ_JBHSJV010000001.1"/>
</dbReference>